<dbReference type="EMBL" id="ACKS01000040">
    <property type="protein sequence ID" value="EFA44542.1"/>
    <property type="molecule type" value="Genomic_DNA"/>
</dbReference>
<dbReference type="Pfam" id="PF11297">
    <property type="entry name" value="DUF3098"/>
    <property type="match status" value="1"/>
</dbReference>
<proteinExistence type="predicted"/>
<name>D1PVQ7_9BACT</name>
<comment type="caution">
    <text evidence="3">The sequence shown here is derived from an EMBL/GenBank/DDBJ whole genome shotgun (WGS) entry which is preliminary data.</text>
</comment>
<evidence type="ECO:0000256" key="1">
    <source>
        <dbReference type="SAM" id="MobiDB-lite"/>
    </source>
</evidence>
<accession>D1PVQ7</accession>
<keyword evidence="2" id="KW-1133">Transmembrane helix</keyword>
<evidence type="ECO:0008006" key="5">
    <source>
        <dbReference type="Google" id="ProtNLM"/>
    </source>
</evidence>
<feature type="transmembrane region" description="Helical" evidence="2">
    <location>
        <begin position="50"/>
        <end position="69"/>
    </location>
</feature>
<dbReference type="Proteomes" id="UP000003160">
    <property type="component" value="Unassembled WGS sequence"/>
</dbReference>
<feature type="region of interest" description="Disordered" evidence="1">
    <location>
        <begin position="79"/>
        <end position="99"/>
    </location>
</feature>
<dbReference type="AlphaFoldDB" id="D1PVQ7"/>
<keyword evidence="4" id="KW-1185">Reference proteome</keyword>
<sequence>MDRRNLALGRSNFIWLVIGFAIVVIGFILMSGGVSTEEAFNADIFSVRRIKVAPVVCFIGFVSMIYAVAHRPRHRADSGVAVPMTGEEKHPEVETPEEN</sequence>
<dbReference type="HOGENOM" id="CLU_176977_0_0_10"/>
<evidence type="ECO:0000313" key="4">
    <source>
        <dbReference type="Proteomes" id="UP000003160"/>
    </source>
</evidence>
<gene>
    <name evidence="3" type="ORF">HMPREF0645_1042</name>
</gene>
<dbReference type="InterPro" id="IPR021448">
    <property type="entry name" value="DUF3098"/>
</dbReference>
<evidence type="ECO:0000256" key="2">
    <source>
        <dbReference type="SAM" id="Phobius"/>
    </source>
</evidence>
<dbReference type="RefSeq" id="WP_007173156.1">
    <property type="nucleotide sequence ID" value="NZ_GG704780.1"/>
</dbReference>
<feature type="transmembrane region" description="Helical" evidence="2">
    <location>
        <begin position="12"/>
        <end position="30"/>
    </location>
</feature>
<keyword evidence="2" id="KW-0812">Transmembrane</keyword>
<dbReference type="OrthoDB" id="963379at2"/>
<protein>
    <recommendedName>
        <fullName evidence="5">DUF3098 domain-containing protein</fullName>
    </recommendedName>
</protein>
<organism evidence="3 4">
    <name type="scientific">Hallella bergensis DSM 17361</name>
    <dbReference type="NCBI Taxonomy" id="585502"/>
    <lineage>
        <taxon>Bacteria</taxon>
        <taxon>Pseudomonadati</taxon>
        <taxon>Bacteroidota</taxon>
        <taxon>Bacteroidia</taxon>
        <taxon>Bacteroidales</taxon>
        <taxon>Prevotellaceae</taxon>
        <taxon>Hallella</taxon>
    </lineage>
</organism>
<keyword evidence="2" id="KW-0472">Membrane</keyword>
<reference evidence="3 4" key="1">
    <citation type="submission" date="2009-10" db="EMBL/GenBank/DDBJ databases">
        <authorList>
            <person name="Qin X."/>
            <person name="Bachman B."/>
            <person name="Battles P."/>
            <person name="Bell A."/>
            <person name="Bess C."/>
            <person name="Bickham C."/>
            <person name="Chaboub L."/>
            <person name="Chen D."/>
            <person name="Coyle M."/>
            <person name="Deiros D.R."/>
            <person name="Dinh H."/>
            <person name="Forbes L."/>
            <person name="Fowler G."/>
            <person name="Francisco L."/>
            <person name="Fu Q."/>
            <person name="Gubbala S."/>
            <person name="Hale W."/>
            <person name="Han Y."/>
            <person name="Hemphill L."/>
            <person name="Highlander S.K."/>
            <person name="Hirani K."/>
            <person name="Hogues M."/>
            <person name="Jackson L."/>
            <person name="Jakkamsetti A."/>
            <person name="Javaid M."/>
            <person name="Jiang H."/>
            <person name="Korchina V."/>
            <person name="Kovar C."/>
            <person name="Lara F."/>
            <person name="Lee S."/>
            <person name="Mata R."/>
            <person name="Mathew T."/>
            <person name="Moen C."/>
            <person name="Morales K."/>
            <person name="Munidasa M."/>
            <person name="Nazareth L."/>
            <person name="Ngo R."/>
            <person name="Nguyen L."/>
            <person name="Okwuonu G."/>
            <person name="Ongeri F."/>
            <person name="Patil S."/>
            <person name="Petrosino J."/>
            <person name="Pham C."/>
            <person name="Pham P."/>
            <person name="Pu L.-L."/>
            <person name="Puazo M."/>
            <person name="Raj R."/>
            <person name="Reid J."/>
            <person name="Rouhana J."/>
            <person name="Saada N."/>
            <person name="Shang Y."/>
            <person name="Simmons D."/>
            <person name="Thornton R."/>
            <person name="Warren J."/>
            <person name="Weissenberger G."/>
            <person name="Zhang J."/>
            <person name="Zhang L."/>
            <person name="Zhou C."/>
            <person name="Zhu D."/>
            <person name="Muzny D."/>
            <person name="Worley K."/>
            <person name="Gibbs R."/>
        </authorList>
    </citation>
    <scope>NUCLEOTIDE SEQUENCE [LARGE SCALE GENOMIC DNA]</scope>
    <source>
        <strain evidence="3 4">DSM 17361</strain>
    </source>
</reference>
<evidence type="ECO:0000313" key="3">
    <source>
        <dbReference type="EMBL" id="EFA44542.1"/>
    </source>
</evidence>